<feature type="domain" description="NADH:flavin oxidoreductase/NADH oxidase N-terminal" evidence="4">
    <location>
        <begin position="34"/>
        <end position="368"/>
    </location>
</feature>
<dbReference type="InterPro" id="IPR045247">
    <property type="entry name" value="Oye-like"/>
</dbReference>
<dbReference type="CDD" id="cd02933">
    <property type="entry name" value="OYE_like_FMN"/>
    <property type="match status" value="1"/>
</dbReference>
<accession>A0ABP1AG58</accession>
<evidence type="ECO:0000256" key="3">
    <source>
        <dbReference type="ARBA" id="ARBA00022643"/>
    </source>
</evidence>
<keyword evidence="6" id="KW-1185">Reference proteome</keyword>
<sequence>MQIKINKKTIIFYFLNNSCSLSNTFFIGENSMPLLTPYQLGRFPLSHRIVLAPLTRCRAYNALPQPHAAIYYAQRTTPGCLLISEATGISESASGYPCTPGIWSREQIEAWKPVVKAVHDNGGYFFCQIWHAGRVSHNAYQCNGAAPVSSTNKGIRHGNVTLPSGKEQADYSTPRALTTEEIPQYVEQFRIAARNAIEAGFDGVDIHGAHGYLIDQFLKDGVNDRTDKYGGSIENRCRFAMEVVEAVAKEIGSSRLGIRISPFADFADATDSDPVALGVQFAASLNKYNLLYMHCLEPRMKAAGEIETNQSSWPIRKAYKNSFSVGGGFTMADGNEAIRSGKADRVEFGRLFLANPDFVKRFALGAPLNKYKREFFYTQDPVIGYTDYPFLEQQNLQENLKNLKDLNLKAS</sequence>
<evidence type="ECO:0000313" key="6">
    <source>
        <dbReference type="Proteomes" id="UP001497522"/>
    </source>
</evidence>
<comment type="similarity">
    <text evidence="2">Belongs to the NADH:flavin oxidoreductase/NADH oxidase family.</text>
</comment>
<dbReference type="InterPro" id="IPR013785">
    <property type="entry name" value="Aldolase_TIM"/>
</dbReference>
<dbReference type="Pfam" id="PF00724">
    <property type="entry name" value="Oxidored_FMN"/>
    <property type="match status" value="1"/>
</dbReference>
<evidence type="ECO:0000313" key="5">
    <source>
        <dbReference type="EMBL" id="CAK9861463.1"/>
    </source>
</evidence>
<gene>
    <name evidence="5" type="ORF">CSSPJE1EN2_LOCUS4458</name>
</gene>
<dbReference type="PANTHER" id="PTHR22893:SF91">
    <property type="entry name" value="NADPH DEHYDROGENASE 2-RELATED"/>
    <property type="match status" value="1"/>
</dbReference>
<evidence type="ECO:0000256" key="2">
    <source>
        <dbReference type="ARBA" id="ARBA00005979"/>
    </source>
</evidence>
<keyword evidence="3" id="KW-0285">Flavoprotein</keyword>
<dbReference type="Proteomes" id="UP001497522">
    <property type="component" value="Chromosome 12"/>
</dbReference>
<dbReference type="EMBL" id="OZ023713">
    <property type="protein sequence ID" value="CAK9861463.1"/>
    <property type="molecule type" value="Genomic_DNA"/>
</dbReference>
<comment type="cofactor">
    <cofactor evidence="1">
        <name>FMN</name>
        <dbReference type="ChEBI" id="CHEBI:58210"/>
    </cofactor>
</comment>
<dbReference type="InterPro" id="IPR001155">
    <property type="entry name" value="OxRdtase_FMN_N"/>
</dbReference>
<name>A0ABP1AG58_9BRYO</name>
<reference evidence="5" key="1">
    <citation type="submission" date="2024-03" db="EMBL/GenBank/DDBJ databases">
        <authorList>
            <consortium name="ELIXIR-Norway"/>
            <consortium name="Elixir Norway"/>
        </authorList>
    </citation>
    <scope>NUCLEOTIDE SEQUENCE</scope>
</reference>
<dbReference type="Gene3D" id="3.20.20.70">
    <property type="entry name" value="Aldolase class I"/>
    <property type="match status" value="1"/>
</dbReference>
<keyword evidence="3" id="KW-0288">FMN</keyword>
<dbReference type="SUPFAM" id="SSF51395">
    <property type="entry name" value="FMN-linked oxidoreductases"/>
    <property type="match status" value="1"/>
</dbReference>
<proteinExistence type="inferred from homology"/>
<organism evidence="5 6">
    <name type="scientific">Sphagnum jensenii</name>
    <dbReference type="NCBI Taxonomy" id="128206"/>
    <lineage>
        <taxon>Eukaryota</taxon>
        <taxon>Viridiplantae</taxon>
        <taxon>Streptophyta</taxon>
        <taxon>Embryophyta</taxon>
        <taxon>Bryophyta</taxon>
        <taxon>Sphagnophytina</taxon>
        <taxon>Sphagnopsida</taxon>
        <taxon>Sphagnales</taxon>
        <taxon>Sphagnaceae</taxon>
        <taxon>Sphagnum</taxon>
    </lineage>
</organism>
<protein>
    <recommendedName>
        <fullName evidence="4">NADH:flavin oxidoreductase/NADH oxidase N-terminal domain-containing protein</fullName>
    </recommendedName>
</protein>
<dbReference type="PANTHER" id="PTHR22893">
    <property type="entry name" value="NADH OXIDOREDUCTASE-RELATED"/>
    <property type="match status" value="1"/>
</dbReference>
<evidence type="ECO:0000259" key="4">
    <source>
        <dbReference type="Pfam" id="PF00724"/>
    </source>
</evidence>
<evidence type="ECO:0000256" key="1">
    <source>
        <dbReference type="ARBA" id="ARBA00001917"/>
    </source>
</evidence>